<reference evidence="1" key="1">
    <citation type="submission" date="2019-10" db="EMBL/GenBank/DDBJ databases">
        <title>Conservation and host-specific expression of non-tandemly repeated heterogenous ribosome RNA gene in arbuscular mycorrhizal fungi.</title>
        <authorList>
            <person name="Maeda T."/>
            <person name="Kobayashi Y."/>
            <person name="Nakagawa T."/>
            <person name="Ezawa T."/>
            <person name="Yamaguchi K."/>
            <person name="Bino T."/>
            <person name="Nishimoto Y."/>
            <person name="Shigenobu S."/>
            <person name="Kawaguchi M."/>
        </authorList>
    </citation>
    <scope>NUCLEOTIDE SEQUENCE</scope>
    <source>
        <strain evidence="1">HR1</strain>
    </source>
</reference>
<organism evidence="1 2">
    <name type="scientific">Rhizophagus clarus</name>
    <dbReference type="NCBI Taxonomy" id="94130"/>
    <lineage>
        <taxon>Eukaryota</taxon>
        <taxon>Fungi</taxon>
        <taxon>Fungi incertae sedis</taxon>
        <taxon>Mucoromycota</taxon>
        <taxon>Glomeromycotina</taxon>
        <taxon>Glomeromycetes</taxon>
        <taxon>Glomerales</taxon>
        <taxon>Glomeraceae</taxon>
        <taxon>Rhizophagus</taxon>
    </lineage>
</organism>
<name>A0A8H3KVE4_9GLOM</name>
<accession>A0A8H3KVE4</accession>
<dbReference type="Proteomes" id="UP000615446">
    <property type="component" value="Unassembled WGS sequence"/>
</dbReference>
<proteinExistence type="predicted"/>
<dbReference type="OrthoDB" id="2346451at2759"/>
<evidence type="ECO:0000313" key="1">
    <source>
        <dbReference type="EMBL" id="GES74905.1"/>
    </source>
</evidence>
<comment type="caution">
    <text evidence="1">The sequence shown here is derived from an EMBL/GenBank/DDBJ whole genome shotgun (WGS) entry which is preliminary data.</text>
</comment>
<evidence type="ECO:0000313" key="2">
    <source>
        <dbReference type="Proteomes" id="UP000615446"/>
    </source>
</evidence>
<dbReference type="AlphaFoldDB" id="A0A8H3KVE4"/>
<protein>
    <submittedName>
        <fullName evidence="1">Uncharacterized protein</fullName>
    </submittedName>
</protein>
<dbReference type="EMBL" id="BLAL01000012">
    <property type="protein sequence ID" value="GES74905.1"/>
    <property type="molecule type" value="Genomic_DNA"/>
</dbReference>
<gene>
    <name evidence="1" type="ORF">RCL2_000236400</name>
</gene>
<sequence>MCNKEEETLKHLTICKGTQKNFEVIEDQIITKIFKIIKKHNSKNNISYNELEKILFKYKDEVSSELKEKNRVELTIGLISSSIMMNL</sequence>